<evidence type="ECO:0000313" key="1">
    <source>
        <dbReference type="EMBL" id="CAF1339163.1"/>
    </source>
</evidence>
<gene>
    <name evidence="1" type="ORF">KQP761_LOCUS6647</name>
    <name evidence="2" type="ORF">MBJ925_LOCUS38269</name>
</gene>
<proteinExistence type="predicted"/>
<sequence length="244" mass="27946">MPNRALSQDDLARIFGNDCVFFNLTQDTTSKISSGRSLAKGQAPLIMHLYNENSSLESQTTSIATYALVIANQAPDKALFNIVERCLPSMSHDLAGLILIYDHFGKHLNDTELTEHTELEKENFKVTEVWSINVFDEYPVVAEYINPLQFTDDQLEMVDKAPLYQRVNQTRSISTVPKIEAKNECNIDEYWCATYVLRTQYTIPIILILLAVMADSGLAKRPYQMTFLIFRISFSIEEKEQKRF</sequence>
<organism evidence="2 3">
    <name type="scientific">Rotaria magnacalcarata</name>
    <dbReference type="NCBI Taxonomy" id="392030"/>
    <lineage>
        <taxon>Eukaryota</taxon>
        <taxon>Metazoa</taxon>
        <taxon>Spiralia</taxon>
        <taxon>Gnathifera</taxon>
        <taxon>Rotifera</taxon>
        <taxon>Eurotatoria</taxon>
        <taxon>Bdelloidea</taxon>
        <taxon>Philodinida</taxon>
        <taxon>Philodinidae</taxon>
        <taxon>Rotaria</taxon>
    </lineage>
</organism>
<dbReference type="PANTHER" id="PTHR46954:SF1">
    <property type="entry name" value="C2H2-TYPE DOMAIN-CONTAINING PROTEIN"/>
    <property type="match status" value="1"/>
</dbReference>
<protein>
    <submittedName>
        <fullName evidence="2">Uncharacterized protein</fullName>
    </submittedName>
</protein>
<dbReference type="Proteomes" id="UP000663834">
    <property type="component" value="Unassembled WGS sequence"/>
</dbReference>
<reference evidence="2" key="1">
    <citation type="submission" date="2021-02" db="EMBL/GenBank/DDBJ databases">
        <authorList>
            <person name="Nowell W R."/>
        </authorList>
    </citation>
    <scope>NUCLEOTIDE SEQUENCE</scope>
</reference>
<dbReference type="EMBL" id="CAJNOW010002040">
    <property type="protein sequence ID" value="CAF1339163.1"/>
    <property type="molecule type" value="Genomic_DNA"/>
</dbReference>
<evidence type="ECO:0000313" key="2">
    <source>
        <dbReference type="EMBL" id="CAF2257004.1"/>
    </source>
</evidence>
<comment type="caution">
    <text evidence="2">The sequence shown here is derived from an EMBL/GenBank/DDBJ whole genome shotgun (WGS) entry which is preliminary data.</text>
</comment>
<dbReference type="Proteomes" id="UP000663824">
    <property type="component" value="Unassembled WGS sequence"/>
</dbReference>
<dbReference type="EMBL" id="CAJNRE010021353">
    <property type="protein sequence ID" value="CAF2257004.1"/>
    <property type="molecule type" value="Genomic_DNA"/>
</dbReference>
<evidence type="ECO:0000313" key="3">
    <source>
        <dbReference type="Proteomes" id="UP000663824"/>
    </source>
</evidence>
<dbReference type="AlphaFoldDB" id="A0A817AAK2"/>
<dbReference type="PANTHER" id="PTHR46954">
    <property type="entry name" value="C2H2-TYPE DOMAIN-CONTAINING PROTEIN"/>
    <property type="match status" value="1"/>
</dbReference>
<dbReference type="OrthoDB" id="2433005at2759"/>
<name>A0A817AAK2_9BILA</name>
<accession>A0A817AAK2</accession>